<gene>
    <name evidence="1" type="ORF">A3844_14610</name>
</gene>
<dbReference type="SUPFAM" id="SSF52540">
    <property type="entry name" value="P-loop containing nucleoside triphosphate hydrolases"/>
    <property type="match status" value="1"/>
</dbReference>
<sequence>MDRILVIGSGGSGKSTLSRKLGGILKLPVIHLDTYFWNANWVPKENAEWDQTVERFTYEDQWIIDGNYSRTMDSRIKRADLIVFLDMPRVLCMYRIFKRRIMYHKKARPDMNEECPEKIDWDFVKWVWNYRTRSRKNTIKKLERIQEPQQVITLKTRKQVDEFIRSLEQNPN</sequence>
<evidence type="ECO:0000313" key="1">
    <source>
        <dbReference type="EMBL" id="OKP85984.1"/>
    </source>
</evidence>
<dbReference type="PANTHER" id="PTHR37816">
    <property type="entry name" value="YALI0E33011P"/>
    <property type="match status" value="1"/>
</dbReference>
<dbReference type="Proteomes" id="UP000186058">
    <property type="component" value="Unassembled WGS sequence"/>
</dbReference>
<evidence type="ECO:0000313" key="2">
    <source>
        <dbReference type="Proteomes" id="UP000186058"/>
    </source>
</evidence>
<organism evidence="1 2">
    <name type="scientific">Paenibacillus helianthi</name>
    <dbReference type="NCBI Taxonomy" id="1349432"/>
    <lineage>
        <taxon>Bacteria</taxon>
        <taxon>Bacillati</taxon>
        <taxon>Bacillota</taxon>
        <taxon>Bacilli</taxon>
        <taxon>Bacillales</taxon>
        <taxon>Paenibacillaceae</taxon>
        <taxon>Paenibacillus</taxon>
    </lineage>
</organism>
<dbReference type="PANTHER" id="PTHR37816:SF3">
    <property type="entry name" value="MODULATES DNA TOPOLOGY"/>
    <property type="match status" value="1"/>
</dbReference>
<dbReference type="NCBIfam" id="NF005994">
    <property type="entry name" value="PRK08118.1"/>
    <property type="match status" value="1"/>
</dbReference>
<name>A0ABX3ER22_9BACL</name>
<dbReference type="RefSeq" id="WP_143192086.1">
    <property type="nucleotide sequence ID" value="NZ_LVWI01000041.1"/>
</dbReference>
<comment type="caution">
    <text evidence="1">The sequence shown here is derived from an EMBL/GenBank/DDBJ whole genome shotgun (WGS) entry which is preliminary data.</text>
</comment>
<accession>A0ABX3ER22</accession>
<proteinExistence type="predicted"/>
<dbReference type="InterPro" id="IPR027417">
    <property type="entry name" value="P-loop_NTPase"/>
</dbReference>
<protein>
    <submittedName>
        <fullName evidence="1">AAA family ATPase</fullName>
    </submittedName>
</protein>
<dbReference type="Gene3D" id="3.40.50.300">
    <property type="entry name" value="P-loop containing nucleotide triphosphate hydrolases"/>
    <property type="match status" value="1"/>
</dbReference>
<dbReference type="InterPro" id="IPR052922">
    <property type="entry name" value="Cytidylate_Kinase-2"/>
</dbReference>
<keyword evidence="2" id="KW-1185">Reference proteome</keyword>
<dbReference type="EMBL" id="LVWI01000041">
    <property type="protein sequence ID" value="OKP85984.1"/>
    <property type="molecule type" value="Genomic_DNA"/>
</dbReference>
<reference evidence="1 2" key="1">
    <citation type="submission" date="2016-03" db="EMBL/GenBank/DDBJ databases">
        <authorList>
            <person name="Sant'Anna F.H."/>
            <person name="Ambrosini A."/>
            <person name="Souza R."/>
            <person name="Bach E."/>
            <person name="Fernandes G."/>
            <person name="Balsanelli E."/>
            <person name="Baura V.A."/>
            <person name="Souza E.M."/>
            <person name="Passaglia L."/>
        </authorList>
    </citation>
    <scope>NUCLEOTIDE SEQUENCE [LARGE SCALE GENOMIC DNA]</scope>
    <source>
        <strain evidence="1 2">P26E</strain>
    </source>
</reference>